<dbReference type="InterPro" id="IPR029056">
    <property type="entry name" value="Ribokinase-like"/>
</dbReference>
<dbReference type="Proteomes" id="UP000229972">
    <property type="component" value="Unassembled WGS sequence"/>
</dbReference>
<name>A0A2H0V8P8_9BACT</name>
<dbReference type="AlphaFoldDB" id="A0A2H0V8P8"/>
<dbReference type="GO" id="GO:0006796">
    <property type="term" value="P:phosphate-containing compound metabolic process"/>
    <property type="evidence" value="ECO:0007669"/>
    <property type="project" value="UniProtKB-ARBA"/>
</dbReference>
<dbReference type="InterPro" id="IPR011611">
    <property type="entry name" value="PfkB_dom"/>
</dbReference>
<reference evidence="5" key="1">
    <citation type="submission" date="2017-09" db="EMBL/GenBank/DDBJ databases">
        <title>Depth-based differentiation of microbial function through sediment-hosted aquifers and enrichment of novel symbionts in the deep terrestrial subsurface.</title>
        <authorList>
            <person name="Probst A.J."/>
            <person name="Ladd B."/>
            <person name="Jarett J.K."/>
            <person name="Geller-Mcgrath D.E."/>
            <person name="Sieber C.M.K."/>
            <person name="Emerson J.B."/>
            <person name="Anantharaman K."/>
            <person name="Thomas B.C."/>
            <person name="Malmstrom R."/>
            <person name="Stieglmeier M."/>
            <person name="Klingl A."/>
            <person name="Woyke T."/>
            <person name="Ryan C.M."/>
            <person name="Banfield J.F."/>
        </authorList>
    </citation>
    <scope>NUCLEOTIDE SEQUENCE [LARGE SCALE GENOMIC DNA]</scope>
</reference>
<comment type="caution">
    <text evidence="4">The sequence shown here is derived from an EMBL/GenBank/DDBJ whole genome shotgun (WGS) entry which is preliminary data.</text>
</comment>
<proteinExistence type="predicted"/>
<keyword evidence="2" id="KW-0418">Kinase</keyword>
<dbReference type="Pfam" id="PF00294">
    <property type="entry name" value="PfkB"/>
    <property type="match status" value="1"/>
</dbReference>
<dbReference type="SUPFAM" id="SSF53613">
    <property type="entry name" value="Ribokinase-like"/>
    <property type="match status" value="1"/>
</dbReference>
<evidence type="ECO:0000256" key="1">
    <source>
        <dbReference type="ARBA" id="ARBA00022679"/>
    </source>
</evidence>
<feature type="domain" description="Carbohydrate kinase PfkB" evidence="3">
    <location>
        <begin position="41"/>
        <end position="322"/>
    </location>
</feature>
<keyword evidence="1" id="KW-0808">Transferase</keyword>
<organism evidence="4 5">
    <name type="scientific">Candidatus Falkowbacteria bacterium CG10_big_fil_rev_8_21_14_0_10_37_18</name>
    <dbReference type="NCBI Taxonomy" id="1974562"/>
    <lineage>
        <taxon>Bacteria</taxon>
        <taxon>Candidatus Falkowiibacteriota</taxon>
    </lineage>
</organism>
<sequence>MTYDFITVGGTTRDISFFTDQGIIINNRKDILRQKVLAFESGAKIKVDHFYYSYGGGAANAAVCLSNFSLKTACLAPIGDDEDGGHIVKNLRQHSVDVSLIQKIKNTESGSSFILVAPSGERIIFAQRGANIKFSINASTLTALEKTNNIYIASLSGDWLNTLRKIFAVVKKSGQKVFWNPGTTQLLGGVNKLSPFIKHTTVLAMNHDEAIELVVRSGQYKHLKASFLNKPENLLKLLHTLGPKIVVITLGQDGVVAWDGQKLYHQPIIKSKNRVDATGLGDVFNSTFAAGLTLYAGNIDQAINLALRNTAAKVSHIGAQTGLIKF</sequence>
<dbReference type="PANTHER" id="PTHR10584">
    <property type="entry name" value="SUGAR KINASE"/>
    <property type="match status" value="1"/>
</dbReference>
<dbReference type="PRINTS" id="PR00990">
    <property type="entry name" value="RIBOKINASE"/>
</dbReference>
<evidence type="ECO:0000313" key="4">
    <source>
        <dbReference type="EMBL" id="PIR95484.1"/>
    </source>
</evidence>
<dbReference type="EMBL" id="PFAL01000018">
    <property type="protein sequence ID" value="PIR95484.1"/>
    <property type="molecule type" value="Genomic_DNA"/>
</dbReference>
<dbReference type="Gene3D" id="3.40.1190.20">
    <property type="match status" value="1"/>
</dbReference>
<evidence type="ECO:0000259" key="3">
    <source>
        <dbReference type="Pfam" id="PF00294"/>
    </source>
</evidence>
<gene>
    <name evidence="4" type="ORF">COT93_02100</name>
</gene>
<protein>
    <recommendedName>
        <fullName evidence="3">Carbohydrate kinase PfkB domain-containing protein</fullName>
    </recommendedName>
</protein>
<dbReference type="PANTHER" id="PTHR10584:SF166">
    <property type="entry name" value="RIBOKINASE"/>
    <property type="match status" value="1"/>
</dbReference>
<dbReference type="GO" id="GO:0016301">
    <property type="term" value="F:kinase activity"/>
    <property type="evidence" value="ECO:0007669"/>
    <property type="project" value="UniProtKB-KW"/>
</dbReference>
<dbReference type="InterPro" id="IPR002139">
    <property type="entry name" value="Ribo/fructo_kinase"/>
</dbReference>
<evidence type="ECO:0000313" key="5">
    <source>
        <dbReference type="Proteomes" id="UP000229972"/>
    </source>
</evidence>
<evidence type="ECO:0000256" key="2">
    <source>
        <dbReference type="ARBA" id="ARBA00022777"/>
    </source>
</evidence>
<accession>A0A2H0V8P8</accession>